<protein>
    <submittedName>
        <fullName evidence="4">Transglycosylase</fullName>
    </submittedName>
</protein>
<name>A0A2W4ZN49_9BACT</name>
<dbReference type="GO" id="GO:0004553">
    <property type="term" value="F:hydrolase activity, hydrolyzing O-glycosyl compounds"/>
    <property type="evidence" value="ECO:0007669"/>
    <property type="project" value="InterPro"/>
</dbReference>
<dbReference type="PANTHER" id="PTHR37423">
    <property type="entry name" value="SOLUBLE LYTIC MUREIN TRANSGLYCOSYLASE-RELATED"/>
    <property type="match status" value="1"/>
</dbReference>
<reference evidence="4 5" key="1">
    <citation type="submission" date="2017-08" db="EMBL/GenBank/DDBJ databases">
        <title>Infants hospitalized years apart are colonized by the same room-sourced microbial strains.</title>
        <authorList>
            <person name="Brooks B."/>
            <person name="Olm M.R."/>
            <person name="Firek B.A."/>
            <person name="Baker R."/>
            <person name="Thomas B.C."/>
            <person name="Morowitz M.J."/>
            <person name="Banfield J.F."/>
        </authorList>
    </citation>
    <scope>NUCLEOTIDE SEQUENCE [LARGE SCALE GENOMIC DNA]</scope>
    <source>
        <strain evidence="4">S2_018_000_R2_104</strain>
    </source>
</reference>
<sequence length="449" mass="49887">GRIYKPALKRTDDQNADATAMIASIRRSIQIYEPSAALRTFNESKATIYLDDVEKDRVRALIASGYLYAGKLDDAERLSGAAMRSSGTYAPLAGWVHGLTLWRKGHEEKSASSFEVAANSPYATGWMVSAASYWASRAHKEAGHNRRANNFLEKAASNPKTFYGLLATQALGRKMDLSWEAPRLSAADERAIITSTAGLRAERLLAAGEVARAEAEIRSLYIKGDAARKRALLAYAYDRRLPSLTLRLSHALSYDQNTITDAGYYPSMPWTPNQGYRIDRALIHAIARQESRFNALAENKRSGATGLMQMMPATAAHVSRTEIYQANEGRGLLKTPEISLDLGQKYVEELLNSPQVGQDLFSLAIAYNAGPGTLAKWKAERADINDPLLFIETIPYAETRTYVERVMANYWIYRMKFDQPNDSMVALAEGKWARYAAYDKGALKFADAR</sequence>
<dbReference type="AlphaFoldDB" id="A0A2W4ZN49"/>
<evidence type="ECO:0000313" key="5">
    <source>
        <dbReference type="Proteomes" id="UP000249557"/>
    </source>
</evidence>
<evidence type="ECO:0000313" key="4">
    <source>
        <dbReference type="EMBL" id="PZO82996.1"/>
    </source>
</evidence>
<proteinExistence type="inferred from homology"/>
<evidence type="ECO:0000259" key="3">
    <source>
        <dbReference type="Pfam" id="PF01464"/>
    </source>
</evidence>
<comment type="similarity">
    <text evidence="1">Belongs to the transglycosylase Slt family.</text>
</comment>
<dbReference type="Pfam" id="PF01464">
    <property type="entry name" value="SLT"/>
    <property type="match status" value="1"/>
</dbReference>
<comment type="caution">
    <text evidence="4">The sequence shown here is derived from an EMBL/GenBank/DDBJ whole genome shotgun (WGS) entry which is preliminary data.</text>
</comment>
<dbReference type="SUPFAM" id="SSF48435">
    <property type="entry name" value="Bacterial muramidases"/>
    <property type="match status" value="1"/>
</dbReference>
<dbReference type="CDD" id="cd13401">
    <property type="entry name" value="Slt70-like"/>
    <property type="match status" value="1"/>
</dbReference>
<organism evidence="4 5">
    <name type="scientific">Micavibrio aeruginosavorus</name>
    <dbReference type="NCBI Taxonomy" id="349221"/>
    <lineage>
        <taxon>Bacteria</taxon>
        <taxon>Pseudomonadati</taxon>
        <taxon>Bdellovibrionota</taxon>
        <taxon>Bdellovibrionia</taxon>
        <taxon>Bdellovibrionales</taxon>
        <taxon>Pseudobdellovibrionaceae</taxon>
        <taxon>Micavibrio</taxon>
    </lineage>
</organism>
<feature type="domain" description="Transglycosylase SLT" evidence="3">
    <location>
        <begin position="274"/>
        <end position="383"/>
    </location>
</feature>
<dbReference type="PANTHER" id="PTHR37423:SF2">
    <property type="entry name" value="MEMBRANE-BOUND LYTIC MUREIN TRANSGLYCOSYLASE C"/>
    <property type="match status" value="1"/>
</dbReference>
<dbReference type="GO" id="GO:0042597">
    <property type="term" value="C:periplasmic space"/>
    <property type="evidence" value="ECO:0007669"/>
    <property type="project" value="InterPro"/>
</dbReference>
<keyword evidence="2" id="KW-0732">Signal</keyword>
<gene>
    <name evidence="4" type="ORF">DI626_09460</name>
</gene>
<dbReference type="InterPro" id="IPR023346">
    <property type="entry name" value="Lysozyme-like_dom_sf"/>
</dbReference>
<evidence type="ECO:0000256" key="2">
    <source>
        <dbReference type="ARBA" id="ARBA00022729"/>
    </source>
</evidence>
<evidence type="ECO:0000256" key="1">
    <source>
        <dbReference type="ARBA" id="ARBA00007734"/>
    </source>
</evidence>
<accession>A0A2W4ZN49</accession>
<dbReference type="InterPro" id="IPR008939">
    <property type="entry name" value="Lytic_TGlycosylase_superhlx_U"/>
</dbReference>
<dbReference type="Gene3D" id="1.25.20.10">
    <property type="entry name" value="Bacterial muramidases"/>
    <property type="match status" value="1"/>
</dbReference>
<dbReference type="Proteomes" id="UP000249557">
    <property type="component" value="Unassembled WGS sequence"/>
</dbReference>
<dbReference type="SUPFAM" id="SSF53955">
    <property type="entry name" value="Lysozyme-like"/>
    <property type="match status" value="1"/>
</dbReference>
<feature type="non-terminal residue" evidence="4">
    <location>
        <position position="1"/>
    </location>
</feature>
<dbReference type="Gene3D" id="1.10.530.10">
    <property type="match status" value="1"/>
</dbReference>
<dbReference type="InterPro" id="IPR008258">
    <property type="entry name" value="Transglycosylase_SLT_dom_1"/>
</dbReference>
<dbReference type="EMBL" id="QFNK01000228">
    <property type="protein sequence ID" value="PZO82996.1"/>
    <property type="molecule type" value="Genomic_DNA"/>
</dbReference>